<evidence type="ECO:0000313" key="4">
    <source>
        <dbReference type="WBParaSite" id="GPUH_0001816501-mRNA-1"/>
    </source>
</evidence>
<name>A0A183EAZ9_9BILA</name>
<dbReference type="GO" id="GO:0005737">
    <property type="term" value="C:cytoplasm"/>
    <property type="evidence" value="ECO:0007669"/>
    <property type="project" value="TreeGrafter"/>
</dbReference>
<dbReference type="PANTHER" id="PTHR46467:SF1">
    <property type="entry name" value="TETHER CONTAINING UBX DOMAIN FOR GLUT4"/>
    <property type="match status" value="1"/>
</dbReference>
<feature type="domain" description="TUG ubiquitin-like" evidence="1">
    <location>
        <begin position="6"/>
        <end position="49"/>
    </location>
</feature>
<dbReference type="GO" id="GO:0005634">
    <property type="term" value="C:nucleus"/>
    <property type="evidence" value="ECO:0007669"/>
    <property type="project" value="TreeGrafter"/>
</dbReference>
<sequence>MTRFLVLEEACLKQGFEISGHQLRHQNRLLDLSLPVRLSDLPNNATVELIPSTRGSISTEAQIALQLADGSRFIGTFSNKTNLLDILQKFSKESGTDLVKYSDGRIPSCTYMNRELADGSRFIGTFSNKTNLLDILQKFSKESGTDLVKYSDGRIPSCTYMNREVLNEHAKE</sequence>
<reference evidence="4" key="1">
    <citation type="submission" date="2016-06" db="UniProtKB">
        <authorList>
            <consortium name="WormBaseParasite"/>
        </authorList>
    </citation>
    <scope>IDENTIFICATION</scope>
</reference>
<evidence type="ECO:0000259" key="1">
    <source>
        <dbReference type="Pfam" id="PF11470"/>
    </source>
</evidence>
<dbReference type="EMBL" id="UYRT01086275">
    <property type="protein sequence ID" value="VDN31137.1"/>
    <property type="molecule type" value="Genomic_DNA"/>
</dbReference>
<organism evidence="4">
    <name type="scientific">Gongylonema pulchrum</name>
    <dbReference type="NCBI Taxonomy" id="637853"/>
    <lineage>
        <taxon>Eukaryota</taxon>
        <taxon>Metazoa</taxon>
        <taxon>Ecdysozoa</taxon>
        <taxon>Nematoda</taxon>
        <taxon>Chromadorea</taxon>
        <taxon>Rhabditida</taxon>
        <taxon>Spirurina</taxon>
        <taxon>Spiruromorpha</taxon>
        <taxon>Spiruroidea</taxon>
        <taxon>Gongylonematidae</taxon>
        <taxon>Gongylonema</taxon>
    </lineage>
</organism>
<dbReference type="PANTHER" id="PTHR46467">
    <property type="entry name" value="TETHER CONTAINING UBX DOMAIN FOR GLUT4"/>
    <property type="match status" value="1"/>
</dbReference>
<reference evidence="2 3" key="2">
    <citation type="submission" date="2018-11" db="EMBL/GenBank/DDBJ databases">
        <authorList>
            <consortium name="Pathogen Informatics"/>
        </authorList>
    </citation>
    <scope>NUCLEOTIDE SEQUENCE [LARGE SCALE GENOMIC DNA]</scope>
</reference>
<keyword evidence="3" id="KW-1185">Reference proteome</keyword>
<evidence type="ECO:0000313" key="3">
    <source>
        <dbReference type="Proteomes" id="UP000271098"/>
    </source>
</evidence>
<proteinExistence type="predicted"/>
<dbReference type="Proteomes" id="UP000271098">
    <property type="component" value="Unassembled WGS sequence"/>
</dbReference>
<dbReference type="InterPro" id="IPR029071">
    <property type="entry name" value="Ubiquitin-like_domsf"/>
</dbReference>
<dbReference type="Gene3D" id="3.10.20.90">
    <property type="entry name" value="Phosphatidylinositol 3-kinase Catalytic Subunit, Chain A, domain 1"/>
    <property type="match status" value="1"/>
</dbReference>
<dbReference type="WBParaSite" id="GPUH_0001816501-mRNA-1">
    <property type="protein sequence ID" value="GPUH_0001816501-mRNA-1"/>
    <property type="gene ID" value="GPUH_0001816501"/>
</dbReference>
<protein>
    <submittedName>
        <fullName evidence="4">TUG-UBL1 domain-containing protein</fullName>
    </submittedName>
</protein>
<dbReference type="Pfam" id="PF11470">
    <property type="entry name" value="TUG-UBL1"/>
    <property type="match status" value="1"/>
</dbReference>
<accession>A0A183EAZ9</accession>
<dbReference type="SUPFAM" id="SSF54236">
    <property type="entry name" value="Ubiquitin-like"/>
    <property type="match status" value="1"/>
</dbReference>
<dbReference type="OrthoDB" id="440781at2759"/>
<gene>
    <name evidence="2" type="ORF">GPUH_LOCUS18143</name>
</gene>
<evidence type="ECO:0000313" key="2">
    <source>
        <dbReference type="EMBL" id="VDN31137.1"/>
    </source>
</evidence>
<dbReference type="AlphaFoldDB" id="A0A183EAZ9"/>
<dbReference type="InterPro" id="IPR021569">
    <property type="entry name" value="TUG-UBL1"/>
</dbReference>
<dbReference type="GO" id="GO:0012506">
    <property type="term" value="C:vesicle membrane"/>
    <property type="evidence" value="ECO:0007669"/>
    <property type="project" value="TreeGrafter"/>
</dbReference>
<dbReference type="GO" id="GO:0006886">
    <property type="term" value="P:intracellular protein transport"/>
    <property type="evidence" value="ECO:0007669"/>
    <property type="project" value="TreeGrafter"/>
</dbReference>
<dbReference type="GO" id="GO:0042593">
    <property type="term" value="P:glucose homeostasis"/>
    <property type="evidence" value="ECO:0007669"/>
    <property type="project" value="TreeGrafter"/>
</dbReference>